<dbReference type="AlphaFoldDB" id="A0A9D4HTM0"/>
<reference evidence="1" key="1">
    <citation type="journal article" date="2019" name="bioRxiv">
        <title>The Genome of the Zebra Mussel, Dreissena polymorpha: A Resource for Invasive Species Research.</title>
        <authorList>
            <person name="McCartney M.A."/>
            <person name="Auch B."/>
            <person name="Kono T."/>
            <person name="Mallez S."/>
            <person name="Zhang Y."/>
            <person name="Obille A."/>
            <person name="Becker A."/>
            <person name="Abrahante J.E."/>
            <person name="Garbe J."/>
            <person name="Badalamenti J.P."/>
            <person name="Herman A."/>
            <person name="Mangelson H."/>
            <person name="Liachko I."/>
            <person name="Sullivan S."/>
            <person name="Sone E.D."/>
            <person name="Koren S."/>
            <person name="Silverstein K.A.T."/>
            <person name="Beckman K.B."/>
            <person name="Gohl D.M."/>
        </authorList>
    </citation>
    <scope>NUCLEOTIDE SEQUENCE</scope>
    <source>
        <strain evidence="1">Duluth1</strain>
        <tissue evidence="1">Whole animal</tissue>
    </source>
</reference>
<reference evidence="1" key="2">
    <citation type="submission" date="2020-11" db="EMBL/GenBank/DDBJ databases">
        <authorList>
            <person name="McCartney M.A."/>
            <person name="Auch B."/>
            <person name="Kono T."/>
            <person name="Mallez S."/>
            <person name="Becker A."/>
            <person name="Gohl D.M."/>
            <person name="Silverstein K.A.T."/>
            <person name="Koren S."/>
            <person name="Bechman K.B."/>
            <person name="Herman A."/>
            <person name="Abrahante J.E."/>
            <person name="Garbe J."/>
        </authorList>
    </citation>
    <scope>NUCLEOTIDE SEQUENCE</scope>
    <source>
        <strain evidence="1">Duluth1</strain>
        <tissue evidence="1">Whole animal</tissue>
    </source>
</reference>
<evidence type="ECO:0000313" key="2">
    <source>
        <dbReference type="Proteomes" id="UP000828390"/>
    </source>
</evidence>
<evidence type="ECO:0000313" key="1">
    <source>
        <dbReference type="EMBL" id="KAH3734635.1"/>
    </source>
</evidence>
<gene>
    <name evidence="1" type="ORF">DPMN_041074</name>
</gene>
<accession>A0A9D4HTM0</accession>
<sequence length="51" mass="5969">MISASLLVIWFKYAITVRSIRTSKTLIGGFTLIGHTEKLAWYFKWMKTTCR</sequence>
<keyword evidence="2" id="KW-1185">Reference proteome</keyword>
<proteinExistence type="predicted"/>
<name>A0A9D4HTM0_DREPO</name>
<dbReference type="EMBL" id="JAIWYP010000011">
    <property type="protein sequence ID" value="KAH3734635.1"/>
    <property type="molecule type" value="Genomic_DNA"/>
</dbReference>
<protein>
    <submittedName>
        <fullName evidence="1">Uncharacterized protein</fullName>
    </submittedName>
</protein>
<organism evidence="1 2">
    <name type="scientific">Dreissena polymorpha</name>
    <name type="common">Zebra mussel</name>
    <name type="synonym">Mytilus polymorpha</name>
    <dbReference type="NCBI Taxonomy" id="45954"/>
    <lineage>
        <taxon>Eukaryota</taxon>
        <taxon>Metazoa</taxon>
        <taxon>Spiralia</taxon>
        <taxon>Lophotrochozoa</taxon>
        <taxon>Mollusca</taxon>
        <taxon>Bivalvia</taxon>
        <taxon>Autobranchia</taxon>
        <taxon>Heteroconchia</taxon>
        <taxon>Euheterodonta</taxon>
        <taxon>Imparidentia</taxon>
        <taxon>Neoheterodontei</taxon>
        <taxon>Myida</taxon>
        <taxon>Dreissenoidea</taxon>
        <taxon>Dreissenidae</taxon>
        <taxon>Dreissena</taxon>
    </lineage>
</organism>
<dbReference type="Proteomes" id="UP000828390">
    <property type="component" value="Unassembled WGS sequence"/>
</dbReference>
<comment type="caution">
    <text evidence="1">The sequence shown here is derived from an EMBL/GenBank/DDBJ whole genome shotgun (WGS) entry which is preliminary data.</text>
</comment>